<evidence type="ECO:0000256" key="4">
    <source>
        <dbReference type="SAM" id="Phobius"/>
    </source>
</evidence>
<keyword evidence="4" id="KW-0812">Transmembrane</keyword>
<feature type="transmembrane region" description="Helical" evidence="4">
    <location>
        <begin position="169"/>
        <end position="193"/>
    </location>
</feature>
<organism evidence="6 7">
    <name type="scientific">Arcanobacterium canis</name>
    <dbReference type="NCBI Taxonomy" id="999183"/>
    <lineage>
        <taxon>Bacteria</taxon>
        <taxon>Bacillati</taxon>
        <taxon>Actinomycetota</taxon>
        <taxon>Actinomycetes</taxon>
        <taxon>Actinomycetales</taxon>
        <taxon>Actinomycetaceae</taxon>
        <taxon>Arcanobacterium</taxon>
    </lineage>
</organism>
<dbReference type="PANTHER" id="PTHR44688:SF16">
    <property type="entry name" value="DNA-BINDING TRANSCRIPTIONAL ACTIVATOR DEVR_DOSR"/>
    <property type="match status" value="1"/>
</dbReference>
<keyword evidence="7" id="KW-1185">Reference proteome</keyword>
<accession>A0ABY8G117</accession>
<evidence type="ECO:0000313" key="6">
    <source>
        <dbReference type="EMBL" id="WFM83563.1"/>
    </source>
</evidence>
<dbReference type="PRINTS" id="PR00038">
    <property type="entry name" value="HTHLUXR"/>
</dbReference>
<reference evidence="6 7" key="1">
    <citation type="submission" date="2023-03" db="EMBL/GenBank/DDBJ databases">
        <title>Complete genome of Arcanobacterium canis strain DSM 25104 isolated in 2010 from a canine otitis externa in Germany.</title>
        <authorList>
            <person name="Borowiak M."/>
            <person name="Kreitlow A."/>
            <person name="Malorny B."/>
            <person name="Laemmler C."/>
            <person name="Prenger-Berninghoff E."/>
            <person name="Ploetz M."/>
            <person name="Abdulmawjood A."/>
        </authorList>
    </citation>
    <scope>NUCLEOTIDE SEQUENCE [LARGE SCALE GENOMIC DNA]</scope>
    <source>
        <strain evidence="6 7">DSM 25104</strain>
    </source>
</reference>
<dbReference type="Pfam" id="PF00196">
    <property type="entry name" value="GerE"/>
    <property type="match status" value="1"/>
</dbReference>
<protein>
    <submittedName>
        <fullName evidence="6">Helix-turn-helix transcriptional regulator</fullName>
    </submittedName>
</protein>
<proteinExistence type="predicted"/>
<keyword evidence="3" id="KW-0804">Transcription</keyword>
<evidence type="ECO:0000313" key="7">
    <source>
        <dbReference type="Proteomes" id="UP001215216"/>
    </source>
</evidence>
<sequence>MLSSQGGSALFLFFYTMIVFVCSLFISAVSFSAFVVTRQKMFALAAAAFMFYFFDVGLVFRTAYAQPHYSAQTMFTITSPLESVFLGAGVFGCLWAMACRFVEVSMRPAKIAVGIFVAGSALAYFGISDLRDREFVFFTMRSFMVLALVVFGAWAFIRTIDKVERRRLLTHLPLALGMLAGGLGTLLWNIYFLYIRPSLKDAGAPAFMPERNFVENALILGIGFWFVRVAVRRLTLFYEHTPEQPTPAREKFLESGVRAFAQRFSLSERESEILAEIVRAKTYSAIASQLFISPSTVKVHVHHILKKTSQPDREALVREFWHGI</sequence>
<dbReference type="PROSITE" id="PS50043">
    <property type="entry name" value="HTH_LUXR_2"/>
    <property type="match status" value="1"/>
</dbReference>
<gene>
    <name evidence="6" type="ORF">P7079_00850</name>
</gene>
<keyword evidence="1" id="KW-0805">Transcription regulation</keyword>
<feature type="domain" description="HTH luxR-type" evidence="5">
    <location>
        <begin position="259"/>
        <end position="324"/>
    </location>
</feature>
<evidence type="ECO:0000256" key="2">
    <source>
        <dbReference type="ARBA" id="ARBA00023125"/>
    </source>
</evidence>
<dbReference type="InterPro" id="IPR000792">
    <property type="entry name" value="Tscrpt_reg_LuxR_C"/>
</dbReference>
<dbReference type="CDD" id="cd06170">
    <property type="entry name" value="LuxR_C_like"/>
    <property type="match status" value="1"/>
</dbReference>
<dbReference type="Gene3D" id="1.10.10.10">
    <property type="entry name" value="Winged helix-like DNA-binding domain superfamily/Winged helix DNA-binding domain"/>
    <property type="match status" value="1"/>
</dbReference>
<dbReference type="InterPro" id="IPR036388">
    <property type="entry name" value="WH-like_DNA-bd_sf"/>
</dbReference>
<dbReference type="SUPFAM" id="SSF46894">
    <property type="entry name" value="C-terminal effector domain of the bipartite response regulators"/>
    <property type="match status" value="1"/>
</dbReference>
<dbReference type="Proteomes" id="UP001215216">
    <property type="component" value="Chromosome"/>
</dbReference>
<name>A0ABY8G117_9ACTO</name>
<dbReference type="InterPro" id="IPR016032">
    <property type="entry name" value="Sig_transdc_resp-reg_C-effctor"/>
</dbReference>
<evidence type="ECO:0000256" key="1">
    <source>
        <dbReference type="ARBA" id="ARBA00023015"/>
    </source>
</evidence>
<dbReference type="EMBL" id="CP121208">
    <property type="protein sequence ID" value="WFM83563.1"/>
    <property type="molecule type" value="Genomic_DNA"/>
</dbReference>
<feature type="transmembrane region" description="Helical" evidence="4">
    <location>
        <begin position="42"/>
        <end position="64"/>
    </location>
</feature>
<feature type="transmembrane region" description="Helical" evidence="4">
    <location>
        <begin position="109"/>
        <end position="127"/>
    </location>
</feature>
<feature type="transmembrane region" description="Helical" evidence="4">
    <location>
        <begin position="139"/>
        <end position="157"/>
    </location>
</feature>
<dbReference type="SMART" id="SM00421">
    <property type="entry name" value="HTH_LUXR"/>
    <property type="match status" value="1"/>
</dbReference>
<feature type="transmembrane region" description="Helical" evidence="4">
    <location>
        <begin position="84"/>
        <end position="102"/>
    </location>
</feature>
<feature type="transmembrane region" description="Helical" evidence="4">
    <location>
        <begin position="12"/>
        <end position="35"/>
    </location>
</feature>
<evidence type="ECO:0000256" key="3">
    <source>
        <dbReference type="ARBA" id="ARBA00023163"/>
    </source>
</evidence>
<dbReference type="PANTHER" id="PTHR44688">
    <property type="entry name" value="DNA-BINDING TRANSCRIPTIONAL ACTIVATOR DEVR_DOSR"/>
    <property type="match status" value="1"/>
</dbReference>
<keyword evidence="4" id="KW-1133">Transmembrane helix</keyword>
<evidence type="ECO:0000259" key="5">
    <source>
        <dbReference type="PROSITE" id="PS50043"/>
    </source>
</evidence>
<feature type="transmembrane region" description="Helical" evidence="4">
    <location>
        <begin position="213"/>
        <end position="231"/>
    </location>
</feature>
<dbReference type="RefSeq" id="WP_278012958.1">
    <property type="nucleotide sequence ID" value="NZ_CP121208.1"/>
</dbReference>
<keyword evidence="2" id="KW-0238">DNA-binding</keyword>
<keyword evidence="4" id="KW-0472">Membrane</keyword>